<evidence type="ECO:0000256" key="7">
    <source>
        <dbReference type="ARBA" id="ARBA00045681"/>
    </source>
</evidence>
<dbReference type="Gene3D" id="3.40.50.150">
    <property type="entry name" value="Vaccinia Virus protein VP39"/>
    <property type="match status" value="1"/>
</dbReference>
<feature type="region of interest" description="Disordered" evidence="8">
    <location>
        <begin position="52"/>
        <end position="71"/>
    </location>
</feature>
<dbReference type="Proteomes" id="UP000749646">
    <property type="component" value="Unassembled WGS sequence"/>
</dbReference>
<gene>
    <name evidence="9" type="primary">RSM22</name>
    <name evidence="9" type="ORF">BGZ65_000206</name>
</gene>
<proteinExistence type="predicted"/>
<feature type="region of interest" description="Disordered" evidence="8">
    <location>
        <begin position="504"/>
        <end position="569"/>
    </location>
</feature>
<keyword evidence="4" id="KW-0408">Iron</keyword>
<dbReference type="Pfam" id="PF09243">
    <property type="entry name" value="Rsm22"/>
    <property type="match status" value="2"/>
</dbReference>
<organism evidence="9 10">
    <name type="scientific">Modicella reniformis</name>
    <dbReference type="NCBI Taxonomy" id="1440133"/>
    <lineage>
        <taxon>Eukaryota</taxon>
        <taxon>Fungi</taxon>
        <taxon>Fungi incertae sedis</taxon>
        <taxon>Mucoromycota</taxon>
        <taxon>Mortierellomycotina</taxon>
        <taxon>Mortierellomycetes</taxon>
        <taxon>Mortierellales</taxon>
        <taxon>Mortierellaceae</taxon>
        <taxon>Modicella</taxon>
    </lineage>
</organism>
<dbReference type="GO" id="GO:0006412">
    <property type="term" value="P:translation"/>
    <property type="evidence" value="ECO:0007669"/>
    <property type="project" value="InterPro"/>
</dbReference>
<feature type="compositionally biased region" description="Basic and acidic residues" evidence="8">
    <location>
        <begin position="674"/>
        <end position="686"/>
    </location>
</feature>
<dbReference type="InterPro" id="IPR015324">
    <property type="entry name" value="Ribosomal_Rsm22-like"/>
</dbReference>
<keyword evidence="3" id="KW-0809">Transit peptide</keyword>
<keyword evidence="10" id="KW-1185">Reference proteome</keyword>
<evidence type="ECO:0000256" key="3">
    <source>
        <dbReference type="ARBA" id="ARBA00022946"/>
    </source>
</evidence>
<dbReference type="EMBL" id="JAAAHW010003146">
    <property type="protein sequence ID" value="KAF9988032.1"/>
    <property type="molecule type" value="Genomic_DNA"/>
</dbReference>
<sequence>MASFRQLQGMQTRRAASGLVDVLTQRFIGLSLIPHGTLQVRRGYARLIRARPRTPRATSTANTSLSSQVKSTAEVLPKGMDSAASNVKPPRNFKLIKLQAIETYDPNMVIFLDKSGNVSMIPHDDRVTGQTKEEYEGELDPNENGFPYQRGSKEMEYGRKRIGQIEIPIPIQDAVRTVLEEHDKSLIRMDALRLYGSLRSTGALDDGDHMELPTKSAFQEDMKSGSGGINKGDKSTPAHILEYGHRESKAYIAAMAPTTYCAIKNVLEEVNQRVPDLQPKTFLDFGTGPGTAIWAANEVWDTPLQYTGIDASTAMLETAEQIMDIMSSNGAHIPSVTFKPFASYGTHAMKHDIVMSAFTLSELTTPALRKATLEHLWESTNDMLILIDRGTPNGFRVLAEAREQILGLDADQGMTKTKYDAYGNRLPEEEPPKREPAHVLAPCPHDKVCPVFASLSQDSQWCHFSQKVQRPDFLRKTKHSKGNYEDSKYTYVILRKGSRPLFNPPLSVSASPLSTSTSTSTPTPISVNPSSVIQPQLSDDTQESTESSSPKRKKYKKPPPPPPVSYDNPEDMFAASYSWSRIVVPPLKKDGHVVIDTCAAYGYLERIIIPKSQGKIPYRDARKAMWGDLFPHEPKNRPVRREMMIGGGSEGEFGEEEQGSEKSARKRSSINPERLLDRVKQKEKKQSRQKVSLEDLEVDTIKTSRGEDS</sequence>
<dbReference type="PANTHER" id="PTHR13184:SF5">
    <property type="entry name" value="METHYLTRANSFERASE-LIKE PROTEIN 17, MITOCHONDRIAL"/>
    <property type="match status" value="1"/>
</dbReference>
<dbReference type="GO" id="GO:0005763">
    <property type="term" value="C:mitochondrial small ribosomal subunit"/>
    <property type="evidence" value="ECO:0007669"/>
    <property type="project" value="TreeGrafter"/>
</dbReference>
<reference evidence="9" key="1">
    <citation type="journal article" date="2020" name="Fungal Divers.">
        <title>Resolving the Mortierellaceae phylogeny through synthesis of multi-gene phylogenetics and phylogenomics.</title>
        <authorList>
            <person name="Vandepol N."/>
            <person name="Liber J."/>
            <person name="Desiro A."/>
            <person name="Na H."/>
            <person name="Kennedy M."/>
            <person name="Barry K."/>
            <person name="Grigoriev I.V."/>
            <person name="Miller A.N."/>
            <person name="O'Donnell K."/>
            <person name="Stajich J.E."/>
            <person name="Bonito G."/>
        </authorList>
    </citation>
    <scope>NUCLEOTIDE SEQUENCE</scope>
    <source>
        <strain evidence="9">MES-2147</strain>
    </source>
</reference>
<evidence type="ECO:0000313" key="9">
    <source>
        <dbReference type="EMBL" id="KAF9988032.1"/>
    </source>
</evidence>
<dbReference type="PANTHER" id="PTHR13184">
    <property type="entry name" value="37S RIBOSOMAL PROTEIN S22"/>
    <property type="match status" value="1"/>
</dbReference>
<evidence type="ECO:0000256" key="6">
    <source>
        <dbReference type="ARBA" id="ARBA00023128"/>
    </source>
</evidence>
<evidence type="ECO:0000256" key="2">
    <source>
        <dbReference type="ARBA" id="ARBA00022723"/>
    </source>
</evidence>
<feature type="compositionally biased region" description="Low complexity" evidence="8">
    <location>
        <begin position="504"/>
        <end position="533"/>
    </location>
</feature>
<dbReference type="InterPro" id="IPR029063">
    <property type="entry name" value="SAM-dependent_MTases_sf"/>
</dbReference>
<evidence type="ECO:0000256" key="4">
    <source>
        <dbReference type="ARBA" id="ARBA00023004"/>
    </source>
</evidence>
<keyword evidence="5" id="KW-0411">Iron-sulfur</keyword>
<keyword evidence="9" id="KW-0687">Ribonucleoprotein</keyword>
<feature type="compositionally biased region" description="Low complexity" evidence="8">
    <location>
        <begin position="55"/>
        <end position="64"/>
    </location>
</feature>
<evidence type="ECO:0000256" key="8">
    <source>
        <dbReference type="SAM" id="MobiDB-lite"/>
    </source>
</evidence>
<protein>
    <submittedName>
        <fullName evidence="9">37S ribosomal protein S22</fullName>
    </submittedName>
</protein>
<name>A0A9P6MBI9_9FUNG</name>
<dbReference type="InterPro" id="IPR052571">
    <property type="entry name" value="Mt_RNA_Methyltransferase"/>
</dbReference>
<comment type="subcellular location">
    <subcellularLocation>
        <location evidence="1">Mitochondrion</location>
    </subcellularLocation>
</comment>
<dbReference type="AlphaFoldDB" id="A0A9P6MBI9"/>
<evidence type="ECO:0000256" key="1">
    <source>
        <dbReference type="ARBA" id="ARBA00004173"/>
    </source>
</evidence>
<dbReference type="SUPFAM" id="SSF53335">
    <property type="entry name" value="S-adenosyl-L-methionine-dependent methyltransferases"/>
    <property type="match status" value="1"/>
</dbReference>
<feature type="region of interest" description="Disordered" evidence="8">
    <location>
        <begin position="644"/>
        <end position="709"/>
    </location>
</feature>
<evidence type="ECO:0000313" key="10">
    <source>
        <dbReference type="Proteomes" id="UP000749646"/>
    </source>
</evidence>
<keyword evidence="2" id="KW-0479">Metal-binding</keyword>
<dbReference type="OrthoDB" id="421327at2759"/>
<dbReference type="GO" id="GO:0003735">
    <property type="term" value="F:structural constituent of ribosome"/>
    <property type="evidence" value="ECO:0007669"/>
    <property type="project" value="TreeGrafter"/>
</dbReference>
<keyword evidence="9" id="KW-0689">Ribosomal protein</keyword>
<feature type="compositionally biased region" description="Basic and acidic residues" evidence="8">
    <location>
        <begin position="699"/>
        <end position="709"/>
    </location>
</feature>
<keyword evidence="6" id="KW-0496">Mitochondrion</keyword>
<dbReference type="GO" id="GO:0008168">
    <property type="term" value="F:methyltransferase activity"/>
    <property type="evidence" value="ECO:0007669"/>
    <property type="project" value="InterPro"/>
</dbReference>
<evidence type="ECO:0000256" key="5">
    <source>
        <dbReference type="ARBA" id="ARBA00023014"/>
    </source>
</evidence>
<accession>A0A9P6MBI9</accession>
<comment type="caution">
    <text evidence="9">The sequence shown here is derived from an EMBL/GenBank/DDBJ whole genome shotgun (WGS) entry which is preliminary data.</text>
</comment>
<dbReference type="GO" id="GO:0051536">
    <property type="term" value="F:iron-sulfur cluster binding"/>
    <property type="evidence" value="ECO:0007669"/>
    <property type="project" value="UniProtKB-KW"/>
</dbReference>
<comment type="function">
    <text evidence="7">Mitochondrial ribosome (mitoribosome) assembly factor. Binds at the interface of the head and body domains of the mitochondrial small ribosomal subunit (mt-SSU), occluding the mRNA channel and preventing compaction of the head domain towards the body. Probable inactive methyltransferase: retains the characteristic folding and ability to bind S-adenosyl-L-methionine, but it probably lost its methyltransferase activity.</text>
</comment>
<dbReference type="GO" id="GO:0046872">
    <property type="term" value="F:metal ion binding"/>
    <property type="evidence" value="ECO:0007669"/>
    <property type="project" value="UniProtKB-KW"/>
</dbReference>